<dbReference type="Proteomes" id="UP000322976">
    <property type="component" value="Unassembled WGS sequence"/>
</dbReference>
<evidence type="ECO:0000256" key="3">
    <source>
        <dbReference type="ARBA" id="ARBA00020422"/>
    </source>
</evidence>
<evidence type="ECO:0000256" key="5">
    <source>
        <dbReference type="ARBA" id="ARBA00022683"/>
    </source>
</evidence>
<evidence type="ECO:0000256" key="4">
    <source>
        <dbReference type="ARBA" id="ARBA00022490"/>
    </source>
</evidence>
<evidence type="ECO:0000259" key="6">
    <source>
        <dbReference type="PROSITE" id="PS51350"/>
    </source>
</evidence>
<keyword evidence="8" id="KW-1185">Reference proteome</keyword>
<comment type="function">
    <text evidence="1">General (non sugar-specific) component of the phosphoenolpyruvate-dependent sugar phosphotransferase system (sugar PTS). This major carbohydrate active-transport system catalyzes the phosphorylation of incoming sugar substrates concomitantly with their translocation across the cell membrane. The phosphoryl group from phosphoenolpyruvate (PEP) is transferred to the phosphoryl carrier protein HPr by enzyme I. Phospho-HPr then transfers it to the PTS EIIA domain.</text>
</comment>
<evidence type="ECO:0000313" key="8">
    <source>
        <dbReference type="Proteomes" id="UP000322976"/>
    </source>
</evidence>
<dbReference type="GO" id="GO:0005737">
    <property type="term" value="C:cytoplasm"/>
    <property type="evidence" value="ECO:0007669"/>
    <property type="project" value="UniProtKB-SubCell"/>
</dbReference>
<dbReference type="InterPro" id="IPR002114">
    <property type="entry name" value="PTS_HPr_Ser_P_site"/>
</dbReference>
<keyword evidence="4" id="KW-0963">Cytoplasm</keyword>
<evidence type="ECO:0000313" key="7">
    <source>
        <dbReference type="EMBL" id="TZE82945.1"/>
    </source>
</evidence>
<dbReference type="SUPFAM" id="SSF55594">
    <property type="entry name" value="HPr-like"/>
    <property type="match status" value="1"/>
</dbReference>
<sequence length="87" mass="9534">MEREVTLLNKTGLHARPAALFVQEASKYKCDIKVEKDGKQVNAKSIMGILSLGVSQGTKIKITTNGEDEKEALEALVKLVESKFGEE</sequence>
<proteinExistence type="predicted"/>
<dbReference type="InterPro" id="IPR035895">
    <property type="entry name" value="HPr-like_sf"/>
</dbReference>
<name>A0A5D8QEF5_9THEO</name>
<accession>A0A5D8QEF5</accession>
<comment type="subcellular location">
    <subcellularLocation>
        <location evidence="2">Cytoplasm</location>
    </subcellularLocation>
</comment>
<dbReference type="CDD" id="cd00367">
    <property type="entry name" value="PTS-HPr_like"/>
    <property type="match status" value="1"/>
</dbReference>
<dbReference type="InterPro" id="IPR000032">
    <property type="entry name" value="HPr-like"/>
</dbReference>
<evidence type="ECO:0000256" key="2">
    <source>
        <dbReference type="ARBA" id="ARBA00004496"/>
    </source>
</evidence>
<dbReference type="PANTHER" id="PTHR33705">
    <property type="entry name" value="PHOSPHOCARRIER PROTEIN HPR"/>
    <property type="match status" value="1"/>
</dbReference>
<protein>
    <recommendedName>
        <fullName evidence="3">Phosphocarrier protein HPr</fullName>
    </recommendedName>
</protein>
<organism evidence="7 8">
    <name type="scientific">Calorimonas adulescens</name>
    <dbReference type="NCBI Taxonomy" id="2606906"/>
    <lineage>
        <taxon>Bacteria</taxon>
        <taxon>Bacillati</taxon>
        <taxon>Bacillota</taxon>
        <taxon>Clostridia</taxon>
        <taxon>Thermoanaerobacterales</taxon>
        <taxon>Thermoanaerobacteraceae</taxon>
        <taxon>Calorimonas</taxon>
    </lineage>
</organism>
<evidence type="ECO:0000256" key="1">
    <source>
        <dbReference type="ARBA" id="ARBA00003681"/>
    </source>
</evidence>
<dbReference type="NCBIfam" id="TIGR01003">
    <property type="entry name" value="PTS_HPr_family"/>
    <property type="match status" value="1"/>
</dbReference>
<dbReference type="PROSITE" id="PS00369">
    <property type="entry name" value="PTS_HPR_HIS"/>
    <property type="match status" value="1"/>
</dbReference>
<dbReference type="PRINTS" id="PR00107">
    <property type="entry name" value="PHOSPHOCPHPR"/>
</dbReference>
<dbReference type="RefSeq" id="WP_149544502.1">
    <property type="nucleotide sequence ID" value="NZ_VTPS01000003.1"/>
</dbReference>
<dbReference type="EMBL" id="VTPS01000003">
    <property type="protein sequence ID" value="TZE82945.1"/>
    <property type="molecule type" value="Genomic_DNA"/>
</dbReference>
<gene>
    <name evidence="7" type="ORF">FWJ32_03055</name>
</gene>
<dbReference type="PROSITE" id="PS51350">
    <property type="entry name" value="PTS_HPR_DOM"/>
    <property type="match status" value="1"/>
</dbReference>
<reference evidence="7 8" key="1">
    <citation type="submission" date="2019-08" db="EMBL/GenBank/DDBJ databases">
        <title>Calorimonas adulescens gen. nov., sp. nov., an anaerobic thermophilic bacterium from Sakhalin hot spring.</title>
        <authorList>
            <person name="Khomyakova M.A."/>
            <person name="Merkel A.Y."/>
            <person name="Novikov A."/>
            <person name="Bonch-Osmolovskaya E.A."/>
            <person name="Slobodkin A.I."/>
        </authorList>
    </citation>
    <scope>NUCLEOTIDE SEQUENCE [LARGE SCALE GENOMIC DNA]</scope>
    <source>
        <strain evidence="7 8">A05MB</strain>
    </source>
</reference>
<feature type="domain" description="HPr" evidence="6">
    <location>
        <begin position="1"/>
        <end position="87"/>
    </location>
</feature>
<dbReference type="Pfam" id="PF00381">
    <property type="entry name" value="PTS-HPr"/>
    <property type="match status" value="1"/>
</dbReference>
<dbReference type="PROSITE" id="PS00589">
    <property type="entry name" value="PTS_HPR_SER"/>
    <property type="match status" value="1"/>
</dbReference>
<dbReference type="GO" id="GO:0009401">
    <property type="term" value="P:phosphoenolpyruvate-dependent sugar phosphotransferase system"/>
    <property type="evidence" value="ECO:0007669"/>
    <property type="project" value="UniProtKB-KW"/>
</dbReference>
<dbReference type="AlphaFoldDB" id="A0A5D8QEF5"/>
<comment type="caution">
    <text evidence="7">The sequence shown here is derived from an EMBL/GenBank/DDBJ whole genome shotgun (WGS) entry which is preliminary data.</text>
</comment>
<dbReference type="Gene3D" id="3.30.1340.10">
    <property type="entry name" value="HPr-like"/>
    <property type="match status" value="1"/>
</dbReference>
<keyword evidence="5" id="KW-0598">Phosphotransferase system</keyword>
<dbReference type="InterPro" id="IPR001020">
    <property type="entry name" value="PTS_HPr_His_P_site"/>
</dbReference>
<dbReference type="InterPro" id="IPR050399">
    <property type="entry name" value="HPr"/>
</dbReference>
<dbReference type="PANTHER" id="PTHR33705:SF2">
    <property type="entry name" value="PHOSPHOCARRIER PROTEIN NPR"/>
    <property type="match status" value="1"/>
</dbReference>